<keyword evidence="2" id="KW-1185">Reference proteome</keyword>
<dbReference type="EMBL" id="JBBPHU010000022">
    <property type="protein sequence ID" value="KAK7508969.1"/>
    <property type="molecule type" value="Genomic_DNA"/>
</dbReference>
<comment type="caution">
    <text evidence="1">The sequence shown here is derived from an EMBL/GenBank/DDBJ whole genome shotgun (WGS) entry which is preliminary data.</text>
</comment>
<name>A0ABR1K940_9PEZI</name>
<dbReference type="Proteomes" id="UP001363622">
    <property type="component" value="Unassembled WGS sequence"/>
</dbReference>
<evidence type="ECO:0000313" key="1">
    <source>
        <dbReference type="EMBL" id="KAK7508969.1"/>
    </source>
</evidence>
<proteinExistence type="predicted"/>
<protein>
    <submittedName>
        <fullName evidence="1">Uncharacterized protein</fullName>
    </submittedName>
</protein>
<sequence>MANHIPNILVADLDTRAALQRGTVVAISLPLSSAPSQPHTKPCLPRRMLFTLSQTCALQLARGRGEEVVTLPVDAAAPESLDHVVDWMLSTCLLSEAAPLRAKGKFESRVGVYQAALALGIRREAVRELEQGLLEFAEDGPAPGDHEVQAALEKLPETGIMARALAKRMADRRRNGEMRHQEQVEPLEACATWDAQMETAEKLGEPVGAQGHLASGSSARALSQWSLSSRWDGELVEQFRGRLDQHRRLTRLIWSGPGTKQQRVEVGAVS</sequence>
<reference evidence="1 2" key="1">
    <citation type="submission" date="2024-04" db="EMBL/GenBank/DDBJ databases">
        <title>Phyllosticta paracitricarpa is synonymous to the EU quarantine fungus P. citricarpa based on phylogenomic analyses.</title>
        <authorList>
            <consortium name="Lawrence Berkeley National Laboratory"/>
            <person name="Van Ingen-Buijs V.A."/>
            <person name="Van Westerhoven A.C."/>
            <person name="Haridas S."/>
            <person name="Skiadas P."/>
            <person name="Martin F."/>
            <person name="Groenewald J.Z."/>
            <person name="Crous P.W."/>
            <person name="Seidl M.F."/>
        </authorList>
    </citation>
    <scope>NUCLEOTIDE SEQUENCE [LARGE SCALE GENOMIC DNA]</scope>
    <source>
        <strain evidence="1 2">CBS 123371</strain>
    </source>
</reference>
<accession>A0ABR1K940</accession>
<evidence type="ECO:0000313" key="2">
    <source>
        <dbReference type="Proteomes" id="UP001363622"/>
    </source>
</evidence>
<organism evidence="1 2">
    <name type="scientific">Phyllosticta citriasiana</name>
    <dbReference type="NCBI Taxonomy" id="595635"/>
    <lineage>
        <taxon>Eukaryota</taxon>
        <taxon>Fungi</taxon>
        <taxon>Dikarya</taxon>
        <taxon>Ascomycota</taxon>
        <taxon>Pezizomycotina</taxon>
        <taxon>Dothideomycetes</taxon>
        <taxon>Dothideomycetes incertae sedis</taxon>
        <taxon>Botryosphaeriales</taxon>
        <taxon>Phyllostictaceae</taxon>
        <taxon>Phyllosticta</taxon>
    </lineage>
</organism>
<gene>
    <name evidence="1" type="ORF">IWZ03DRAFT_390975</name>
</gene>